<dbReference type="InterPro" id="IPR010920">
    <property type="entry name" value="LSM_dom_sf"/>
</dbReference>
<dbReference type="SUPFAM" id="SSF50182">
    <property type="entry name" value="Sm-like ribonucleoproteins"/>
    <property type="match status" value="1"/>
</dbReference>
<evidence type="ECO:0000256" key="5">
    <source>
        <dbReference type="ARBA" id="ARBA00022989"/>
    </source>
</evidence>
<evidence type="ECO:0000259" key="10">
    <source>
        <dbReference type="Pfam" id="PF21088"/>
    </source>
</evidence>
<dbReference type="Proteomes" id="UP000614424">
    <property type="component" value="Unassembled WGS sequence"/>
</dbReference>
<dbReference type="SUPFAM" id="SSF82861">
    <property type="entry name" value="Mechanosensitive channel protein MscS (YggB), transmembrane region"/>
    <property type="match status" value="1"/>
</dbReference>
<keyword evidence="6 7" id="KW-0472">Membrane</keyword>
<evidence type="ECO:0000313" key="12">
    <source>
        <dbReference type="Proteomes" id="UP000614424"/>
    </source>
</evidence>
<proteinExistence type="inferred from homology"/>
<dbReference type="InterPro" id="IPR023408">
    <property type="entry name" value="MscS_beta-dom_sf"/>
</dbReference>
<dbReference type="Gene3D" id="1.10.287.1260">
    <property type="match status" value="1"/>
</dbReference>
<dbReference type="Pfam" id="PF00924">
    <property type="entry name" value="MS_channel_2nd"/>
    <property type="match status" value="1"/>
</dbReference>
<feature type="domain" description="Mechanosensitive ion channel transmembrane helices 2/3" evidence="10">
    <location>
        <begin position="59"/>
        <end position="100"/>
    </location>
</feature>
<dbReference type="Gene3D" id="3.30.70.100">
    <property type="match status" value="1"/>
</dbReference>
<dbReference type="InterPro" id="IPR011066">
    <property type="entry name" value="MscS_channel_C_sf"/>
</dbReference>
<evidence type="ECO:0000256" key="6">
    <source>
        <dbReference type="ARBA" id="ARBA00023136"/>
    </source>
</evidence>
<gene>
    <name evidence="11" type="ORF">H8E41_00700</name>
</gene>
<comment type="subcellular location">
    <subcellularLocation>
        <location evidence="1">Cell membrane</location>
        <topology evidence="1">Multi-pass membrane protein</topology>
    </subcellularLocation>
</comment>
<dbReference type="InterPro" id="IPR045275">
    <property type="entry name" value="MscS_archaea/bacteria_type"/>
</dbReference>
<dbReference type="Gene3D" id="2.30.30.60">
    <property type="match status" value="1"/>
</dbReference>
<evidence type="ECO:0000256" key="7">
    <source>
        <dbReference type="SAM" id="Phobius"/>
    </source>
</evidence>
<dbReference type="InterPro" id="IPR008910">
    <property type="entry name" value="MSC_TM_helix"/>
</dbReference>
<accession>A0A8J6NA91</accession>
<dbReference type="InterPro" id="IPR006686">
    <property type="entry name" value="MscS_channel_CS"/>
</dbReference>
<keyword evidence="4 7" id="KW-0812">Transmembrane</keyword>
<reference evidence="11 12" key="1">
    <citation type="submission" date="2020-08" db="EMBL/GenBank/DDBJ databases">
        <title>Bridging the membrane lipid divide: bacteria of the FCB group superphylum have the potential to synthesize archaeal ether lipids.</title>
        <authorList>
            <person name="Villanueva L."/>
            <person name="Von Meijenfeldt F.A.B."/>
            <person name="Westbye A.B."/>
            <person name="Yadav S."/>
            <person name="Hopmans E.C."/>
            <person name="Dutilh B.E."/>
            <person name="Sinninghe Damste J.S."/>
        </authorList>
    </citation>
    <scope>NUCLEOTIDE SEQUENCE [LARGE SCALE GENOMIC DNA]</scope>
    <source>
        <strain evidence="11">NIOZ-UU47</strain>
    </source>
</reference>
<comment type="caution">
    <text evidence="11">The sequence shown here is derived from an EMBL/GenBank/DDBJ whole genome shotgun (WGS) entry which is preliminary data.</text>
</comment>
<feature type="transmembrane region" description="Helical" evidence="7">
    <location>
        <begin position="53"/>
        <end position="75"/>
    </location>
</feature>
<dbReference type="PROSITE" id="PS01246">
    <property type="entry name" value="UPF0003"/>
    <property type="match status" value="1"/>
</dbReference>
<feature type="domain" description="Mechanosensitive ion channel MscS C-terminal" evidence="9">
    <location>
        <begin position="175"/>
        <end position="256"/>
    </location>
</feature>
<dbReference type="GO" id="GO:0008381">
    <property type="term" value="F:mechanosensitive monoatomic ion channel activity"/>
    <property type="evidence" value="ECO:0007669"/>
    <property type="project" value="InterPro"/>
</dbReference>
<dbReference type="InterPro" id="IPR049142">
    <property type="entry name" value="MS_channel_1st"/>
</dbReference>
<dbReference type="SUPFAM" id="SSF82689">
    <property type="entry name" value="Mechanosensitive channel protein MscS (YggB), C-terminal domain"/>
    <property type="match status" value="1"/>
</dbReference>
<dbReference type="InterPro" id="IPR006685">
    <property type="entry name" value="MscS_channel_2nd"/>
</dbReference>
<keyword evidence="5 7" id="KW-1133">Transmembrane helix</keyword>
<dbReference type="PANTHER" id="PTHR30221:SF1">
    <property type="entry name" value="SMALL-CONDUCTANCE MECHANOSENSITIVE CHANNEL"/>
    <property type="match status" value="1"/>
</dbReference>
<protein>
    <submittedName>
        <fullName evidence="11">Mechanosensitive ion channel</fullName>
    </submittedName>
</protein>
<dbReference type="Pfam" id="PF21088">
    <property type="entry name" value="MS_channel_1st"/>
    <property type="match status" value="1"/>
</dbReference>
<comment type="similarity">
    <text evidence="2">Belongs to the MscS (TC 1.A.23) family.</text>
</comment>
<evidence type="ECO:0000256" key="3">
    <source>
        <dbReference type="ARBA" id="ARBA00022475"/>
    </source>
</evidence>
<dbReference type="InterPro" id="IPR011014">
    <property type="entry name" value="MscS_channel_TM-2"/>
</dbReference>
<evidence type="ECO:0000256" key="4">
    <source>
        <dbReference type="ARBA" id="ARBA00022692"/>
    </source>
</evidence>
<evidence type="ECO:0000256" key="2">
    <source>
        <dbReference type="ARBA" id="ARBA00008017"/>
    </source>
</evidence>
<dbReference type="AlphaFoldDB" id="A0A8J6NA91"/>
<sequence length="271" mass="29651">MENFADTVTLWVSMYAVKLVVALAIFIIGKWLAKWVTALIDKAMRKATVEETLIKFLTKLTYYILMVVVLITAAGQLGIKTTSLLTILAAGGLAVGLALKDSLSNFASGVMIILFRPFKVGDFITAAGSSGSVRRIDIFNTVLMTGDNQRIIIPNSAVTGGAITNVNSEETRRIDLVMGIGYDDDIREAKAILQEIVKGDSRILDAPAPTIAVAELADSSVNFVVRPWVKTADYWAVRFDLTEKIKLTFDEKGISIPYPQQDVHMYQENAA</sequence>
<dbReference type="Pfam" id="PF05552">
    <property type="entry name" value="MS_channel_1st_1"/>
    <property type="match status" value="1"/>
</dbReference>
<dbReference type="EMBL" id="JACNJZ010000030">
    <property type="protein sequence ID" value="MBC8316392.1"/>
    <property type="molecule type" value="Genomic_DNA"/>
</dbReference>
<feature type="domain" description="Mechanosensitive ion channel MscS" evidence="8">
    <location>
        <begin position="101"/>
        <end position="167"/>
    </location>
</feature>
<evidence type="ECO:0000259" key="9">
    <source>
        <dbReference type="Pfam" id="PF21082"/>
    </source>
</evidence>
<keyword evidence="3" id="KW-1003">Cell membrane</keyword>
<name>A0A8J6NA91_9BACT</name>
<organism evidence="11 12">
    <name type="scientific">Candidatus Desulfobia pelagia</name>
    <dbReference type="NCBI Taxonomy" id="2841692"/>
    <lineage>
        <taxon>Bacteria</taxon>
        <taxon>Pseudomonadati</taxon>
        <taxon>Thermodesulfobacteriota</taxon>
        <taxon>Desulfobulbia</taxon>
        <taxon>Desulfobulbales</taxon>
        <taxon>Desulfobulbaceae</taxon>
        <taxon>Candidatus Desulfobia</taxon>
    </lineage>
</organism>
<evidence type="ECO:0000313" key="11">
    <source>
        <dbReference type="EMBL" id="MBC8316392.1"/>
    </source>
</evidence>
<dbReference type="GO" id="GO:0005886">
    <property type="term" value="C:plasma membrane"/>
    <property type="evidence" value="ECO:0007669"/>
    <property type="project" value="UniProtKB-SubCell"/>
</dbReference>
<evidence type="ECO:0000259" key="8">
    <source>
        <dbReference type="Pfam" id="PF00924"/>
    </source>
</evidence>
<evidence type="ECO:0000256" key="1">
    <source>
        <dbReference type="ARBA" id="ARBA00004651"/>
    </source>
</evidence>
<dbReference type="Pfam" id="PF21082">
    <property type="entry name" value="MS_channel_3rd"/>
    <property type="match status" value="1"/>
</dbReference>
<dbReference type="InterPro" id="IPR049278">
    <property type="entry name" value="MS_channel_C"/>
</dbReference>
<dbReference type="PANTHER" id="PTHR30221">
    <property type="entry name" value="SMALL-CONDUCTANCE MECHANOSENSITIVE CHANNEL"/>
    <property type="match status" value="1"/>
</dbReference>
<feature type="transmembrane region" description="Helical" evidence="7">
    <location>
        <begin position="12"/>
        <end position="33"/>
    </location>
</feature>